<accession>A0A6J6KUN1</accession>
<protein>
    <submittedName>
        <fullName evidence="1">Unannotated protein</fullName>
    </submittedName>
</protein>
<proteinExistence type="predicted"/>
<reference evidence="1" key="1">
    <citation type="submission" date="2020-05" db="EMBL/GenBank/DDBJ databases">
        <authorList>
            <person name="Chiriac C."/>
            <person name="Salcher M."/>
            <person name="Ghai R."/>
            <person name="Kavagutti S V."/>
        </authorList>
    </citation>
    <scope>NUCLEOTIDE SEQUENCE</scope>
</reference>
<gene>
    <name evidence="1" type="ORF">UFOPK2166_00960</name>
</gene>
<dbReference type="AlphaFoldDB" id="A0A6J6KUN1"/>
<dbReference type="EMBL" id="CAEZWB010000134">
    <property type="protein sequence ID" value="CAB4653520.1"/>
    <property type="molecule type" value="Genomic_DNA"/>
</dbReference>
<name>A0A6J6KUN1_9ZZZZ</name>
<evidence type="ECO:0000313" key="1">
    <source>
        <dbReference type="EMBL" id="CAB4653520.1"/>
    </source>
</evidence>
<organism evidence="1">
    <name type="scientific">freshwater metagenome</name>
    <dbReference type="NCBI Taxonomy" id="449393"/>
    <lineage>
        <taxon>unclassified sequences</taxon>
        <taxon>metagenomes</taxon>
        <taxon>ecological metagenomes</taxon>
    </lineage>
</organism>
<sequence>MARNPLDINGSSRGELLFNIEQVVTRRKYSLLLQEATRVELHWAAPKRVHLKEGIRGLAVGVLWVKRVDKATRLTVQNVIDDWPLAFRPEPHCGVEPLWALRPRWCHGAQFDRPSSPPGFCFGRWNGQLQGCRAQAKDGNDENWGNDQA</sequence>